<dbReference type="PANTHER" id="PTHR33442:SF1">
    <property type="entry name" value="TRANS-3-HYDROXY-L-PROLINE DEHYDRATASE"/>
    <property type="match status" value="1"/>
</dbReference>
<evidence type="ECO:0000313" key="3">
    <source>
        <dbReference type="EMBL" id="QBI20838.1"/>
    </source>
</evidence>
<organism evidence="3 4">
    <name type="scientific">Egibacter rhizosphaerae</name>
    <dbReference type="NCBI Taxonomy" id="1670831"/>
    <lineage>
        <taxon>Bacteria</taxon>
        <taxon>Bacillati</taxon>
        <taxon>Actinomycetota</taxon>
        <taxon>Nitriliruptoria</taxon>
        <taxon>Egibacterales</taxon>
        <taxon>Egibacteraceae</taxon>
        <taxon>Egibacter</taxon>
    </lineage>
</organism>
<dbReference type="Proteomes" id="UP000291469">
    <property type="component" value="Chromosome"/>
</dbReference>
<dbReference type="SFLD" id="SFLDS00028">
    <property type="entry name" value="Proline_Racemase"/>
    <property type="match status" value="1"/>
</dbReference>
<evidence type="ECO:0000256" key="1">
    <source>
        <dbReference type="ARBA" id="ARBA00007529"/>
    </source>
</evidence>
<evidence type="ECO:0000256" key="2">
    <source>
        <dbReference type="SAM" id="MobiDB-lite"/>
    </source>
</evidence>
<name>A0A411YHU8_9ACTN</name>
<dbReference type="PIRSF" id="PIRSF029792">
    <property type="entry name" value="Pro_racemase"/>
    <property type="match status" value="1"/>
</dbReference>
<dbReference type="Pfam" id="PF05544">
    <property type="entry name" value="Pro_racemase"/>
    <property type="match status" value="1"/>
</dbReference>
<comment type="similarity">
    <text evidence="1">Belongs to the proline racemase family.</text>
</comment>
<dbReference type="KEGG" id="erz:ER308_15515"/>
<dbReference type="InterPro" id="IPR008794">
    <property type="entry name" value="Pro_racemase_fam"/>
</dbReference>
<protein>
    <submittedName>
        <fullName evidence="3">Proline racemase</fullName>
    </submittedName>
</protein>
<keyword evidence="4" id="KW-1185">Reference proteome</keyword>
<sequence>MPGPPIEGSPMHARQLYSLPEPPRAPSARLHAIDSHTGGEPTRVIFEGLPELDGASASELRDQLAEQHDWVRRASVYEPRGHNDMFVAALYPGQPDPAIPRVVFMSAAGYPDMCGHATIGVATTLVEMGWVDPGDEVLTLDVPGGLIEVSLQRQGARVHAVTFRNQPAFHLKRVAVPGPQGDVPVDVAYGGQWYGFLPASAFGLRVVPEELTRLQAAADEVRSSLVAALETPDPRTGSPPAVANIVWYAEPASEAGDARNVPIAPGGVFDRSPCGTATCARLAVLHAQQGLEVDEPFVNEGILGTRFHARIRRIIDVEGYRGVIPEVTGDAWLTGVSDMWIDDQDPLGQGFVV</sequence>
<dbReference type="SUPFAM" id="SSF54506">
    <property type="entry name" value="Diaminopimelate epimerase-like"/>
    <property type="match status" value="1"/>
</dbReference>
<dbReference type="EMBL" id="CP036402">
    <property type="protein sequence ID" value="QBI20838.1"/>
    <property type="molecule type" value="Genomic_DNA"/>
</dbReference>
<evidence type="ECO:0000313" key="4">
    <source>
        <dbReference type="Proteomes" id="UP000291469"/>
    </source>
</evidence>
<dbReference type="Gene3D" id="3.10.310.10">
    <property type="entry name" value="Diaminopimelate Epimerase, Chain A, domain 1"/>
    <property type="match status" value="2"/>
</dbReference>
<proteinExistence type="inferred from homology"/>
<dbReference type="AlphaFoldDB" id="A0A411YHU8"/>
<dbReference type="OrthoDB" id="181267at2"/>
<accession>A0A411YHU8</accession>
<dbReference type="PANTHER" id="PTHR33442">
    <property type="entry name" value="TRANS-3-HYDROXY-L-PROLINE DEHYDRATASE"/>
    <property type="match status" value="1"/>
</dbReference>
<reference evidence="3 4" key="1">
    <citation type="submission" date="2019-01" db="EMBL/GenBank/DDBJ databases">
        <title>Egibacter rhizosphaerae EGI 80759T.</title>
        <authorList>
            <person name="Chen D.-D."/>
            <person name="Tian Y."/>
            <person name="Jiao J.-Y."/>
            <person name="Zhang X.-T."/>
            <person name="Zhang Y.-G."/>
            <person name="Zhang Y."/>
            <person name="Xiao M."/>
            <person name="Shu W.-S."/>
            <person name="Li W.-J."/>
        </authorList>
    </citation>
    <scope>NUCLEOTIDE SEQUENCE [LARGE SCALE GENOMIC DNA]</scope>
    <source>
        <strain evidence="3 4">EGI 80759</strain>
    </source>
</reference>
<feature type="region of interest" description="Disordered" evidence="2">
    <location>
        <begin position="1"/>
        <end position="27"/>
    </location>
</feature>
<gene>
    <name evidence="3" type="ORF">ER308_15515</name>
</gene>